<gene>
    <name evidence="2" type="ORF">SAMN04490244_11527</name>
</gene>
<dbReference type="InterPro" id="IPR050834">
    <property type="entry name" value="Glycosyltransf_2"/>
</dbReference>
<proteinExistence type="predicted"/>
<dbReference type="STRING" id="641238.SAMN04490244_11527"/>
<feature type="domain" description="Glycosyltransferase 2-like" evidence="1">
    <location>
        <begin position="315"/>
        <end position="429"/>
    </location>
</feature>
<protein>
    <submittedName>
        <fullName evidence="2">Glycosyl transferase family 2</fullName>
    </submittedName>
</protein>
<dbReference type="CDD" id="cd00761">
    <property type="entry name" value="Glyco_tranf_GTA_type"/>
    <property type="match status" value="2"/>
</dbReference>
<accession>A0A1H9WZD4</accession>
<dbReference type="InterPro" id="IPR001173">
    <property type="entry name" value="Glyco_trans_2-like"/>
</dbReference>
<evidence type="ECO:0000259" key="1">
    <source>
        <dbReference type="Pfam" id="PF00535"/>
    </source>
</evidence>
<dbReference type="AlphaFoldDB" id="A0A1H9WZD4"/>
<dbReference type="GO" id="GO:0044010">
    <property type="term" value="P:single-species biofilm formation"/>
    <property type="evidence" value="ECO:0007669"/>
    <property type="project" value="TreeGrafter"/>
</dbReference>
<keyword evidence="3" id="KW-1185">Reference proteome</keyword>
<dbReference type="PANTHER" id="PTHR43685">
    <property type="entry name" value="GLYCOSYLTRANSFERASE"/>
    <property type="match status" value="1"/>
</dbReference>
<dbReference type="OrthoDB" id="5291101at2"/>
<feature type="domain" description="Glycosyltransferase 2-like" evidence="1">
    <location>
        <begin position="9"/>
        <end position="173"/>
    </location>
</feature>
<sequence length="628" mass="66266">MTPPAPLISVIVPVHDVAGHVGPCIASLRAQSLGDFEAIVVDDGSTDGSGAAARAAIGGDPRFRLVAQENRGLSGARNTGLDLARGAFVAFLDGDDRLAPDYLARLHAALDQSGADWAACGVRDCHPDGGTADHPAIHGGAAPAGPQLCDIGDWRAVIRHYPSAWNKLYRRRLIEGLRFDEGTWYEDHAFFWQAAARTGRLMHLPDPLYWQSQGRPGQITATESDRVFEQIDVLERLAEIAAASDKPGGPEALARSAARLSFERSLVLRDPDRRARFAAATRAFLDRHGLSFSAAWDPEISPAWGLTVAGTLPLSVVIPSDGQGAPLGRTLDSLGQAGMPEAEILVVTDGAPAPALGAVAAAAGARCLAQTGQGAGPARDHGAAAARGRILLCLDAGDLVRPHALRHWVDAMLREEADLGLSAFRVGTGPGDVVHSGLHDAAGGPELPARAGPVTLDPGAAVRLHAHPSAKLFRRGFWQEAGLAFGDGPLGDWSVTLAATLAAGRAVYQPDPAIEVSERPEERRLWHRPVPAAALARGVRDLAALHGAARLPEGWRRRLYARAVWEKLHFAPPPGPAARTRFVLAAALAGRRAGLAAGQGPLDPYVEPSLGRWLFAGPTSCIARPRRP</sequence>
<dbReference type="GO" id="GO:0016740">
    <property type="term" value="F:transferase activity"/>
    <property type="evidence" value="ECO:0007669"/>
    <property type="project" value="UniProtKB-KW"/>
</dbReference>
<dbReference type="PANTHER" id="PTHR43685:SF2">
    <property type="entry name" value="GLYCOSYLTRANSFERASE 2-LIKE DOMAIN-CONTAINING PROTEIN"/>
    <property type="match status" value="1"/>
</dbReference>
<dbReference type="Gene3D" id="3.90.550.10">
    <property type="entry name" value="Spore Coat Polysaccharide Biosynthesis Protein SpsA, Chain A"/>
    <property type="match status" value="2"/>
</dbReference>
<dbReference type="InterPro" id="IPR029044">
    <property type="entry name" value="Nucleotide-diphossugar_trans"/>
</dbReference>
<evidence type="ECO:0000313" key="3">
    <source>
        <dbReference type="Proteomes" id="UP000198885"/>
    </source>
</evidence>
<dbReference type="RefSeq" id="WP_092696117.1">
    <property type="nucleotide sequence ID" value="NZ_FOGU01000015.1"/>
</dbReference>
<dbReference type="EMBL" id="FOGU01000015">
    <property type="protein sequence ID" value="SES39199.1"/>
    <property type="molecule type" value="Genomic_DNA"/>
</dbReference>
<reference evidence="2 3" key="1">
    <citation type="submission" date="2016-10" db="EMBL/GenBank/DDBJ databases">
        <authorList>
            <person name="de Groot N.N."/>
        </authorList>
    </citation>
    <scope>NUCLEOTIDE SEQUENCE [LARGE SCALE GENOMIC DNA]</scope>
    <source>
        <strain evidence="2 3">DSM 23042</strain>
    </source>
</reference>
<dbReference type="SUPFAM" id="SSF53448">
    <property type="entry name" value="Nucleotide-diphospho-sugar transferases"/>
    <property type="match status" value="2"/>
</dbReference>
<evidence type="ECO:0000313" key="2">
    <source>
        <dbReference type="EMBL" id="SES39199.1"/>
    </source>
</evidence>
<organism evidence="2 3">
    <name type="scientific">Tranquillimonas rosea</name>
    <dbReference type="NCBI Taxonomy" id="641238"/>
    <lineage>
        <taxon>Bacteria</taxon>
        <taxon>Pseudomonadati</taxon>
        <taxon>Pseudomonadota</taxon>
        <taxon>Alphaproteobacteria</taxon>
        <taxon>Rhodobacterales</taxon>
        <taxon>Roseobacteraceae</taxon>
        <taxon>Tranquillimonas</taxon>
    </lineage>
</organism>
<dbReference type="Proteomes" id="UP000198885">
    <property type="component" value="Unassembled WGS sequence"/>
</dbReference>
<dbReference type="Pfam" id="PF00535">
    <property type="entry name" value="Glycos_transf_2"/>
    <property type="match status" value="2"/>
</dbReference>
<keyword evidence="2" id="KW-0808">Transferase</keyword>
<name>A0A1H9WZD4_9RHOB</name>